<reference evidence="14 15" key="1">
    <citation type="journal article" date="2019" name="New Phytol.">
        <title>Comparative genomics reveals unique wood-decay strategies and fruiting body development in the Schizophyllaceae.</title>
        <authorList>
            <person name="Almasi E."/>
            <person name="Sahu N."/>
            <person name="Krizsan K."/>
            <person name="Balint B."/>
            <person name="Kovacs G.M."/>
            <person name="Kiss B."/>
            <person name="Cseklye J."/>
            <person name="Drula E."/>
            <person name="Henrissat B."/>
            <person name="Nagy I."/>
            <person name="Chovatia M."/>
            <person name="Adam C."/>
            <person name="LaButti K."/>
            <person name="Lipzen A."/>
            <person name="Riley R."/>
            <person name="Grigoriev I.V."/>
            <person name="Nagy L.G."/>
        </authorList>
    </citation>
    <scope>NUCLEOTIDE SEQUENCE [LARGE SCALE GENOMIC DNA]</scope>
    <source>
        <strain evidence="14 15">NL-1724</strain>
    </source>
</reference>
<feature type="binding site" evidence="9">
    <location>
        <position position="409"/>
    </location>
    <ligand>
        <name>Zn(2+)</name>
        <dbReference type="ChEBI" id="CHEBI:29105"/>
        <label>1</label>
    </ligand>
</feature>
<evidence type="ECO:0000256" key="9">
    <source>
        <dbReference type="PIRSR" id="PIRSR628651-51"/>
    </source>
</evidence>
<evidence type="ECO:0000256" key="3">
    <source>
        <dbReference type="ARBA" id="ARBA00022723"/>
    </source>
</evidence>
<evidence type="ECO:0000256" key="8">
    <source>
        <dbReference type="PIRSR" id="PIRSR628651-50"/>
    </source>
</evidence>
<evidence type="ECO:0000259" key="13">
    <source>
        <dbReference type="PROSITE" id="PS50016"/>
    </source>
</evidence>
<feature type="binding site" evidence="9">
    <location>
        <position position="427"/>
    </location>
    <ligand>
        <name>Zn(2+)</name>
        <dbReference type="ChEBI" id="CHEBI:29105"/>
        <label>2</label>
    </ligand>
</feature>
<evidence type="ECO:0000313" key="15">
    <source>
        <dbReference type="Proteomes" id="UP000320762"/>
    </source>
</evidence>
<feature type="site" description="Histone H3K4me3 binding" evidence="8">
    <location>
        <position position="399"/>
    </location>
</feature>
<dbReference type="SMART" id="SM01408">
    <property type="entry name" value="ING"/>
    <property type="match status" value="1"/>
</dbReference>
<proteinExistence type="inferred from homology"/>
<gene>
    <name evidence="14" type="ORF">BD626DRAFT_508442</name>
</gene>
<feature type="compositionally biased region" description="Basic residues" evidence="12">
    <location>
        <begin position="356"/>
        <end position="368"/>
    </location>
</feature>
<dbReference type="GO" id="GO:0008270">
    <property type="term" value="F:zinc ion binding"/>
    <property type="evidence" value="ECO:0007669"/>
    <property type="project" value="UniProtKB-KW"/>
</dbReference>
<dbReference type="CDD" id="cd15505">
    <property type="entry name" value="PHD_ING"/>
    <property type="match status" value="1"/>
</dbReference>
<evidence type="ECO:0000256" key="2">
    <source>
        <dbReference type="ARBA" id="ARBA00010210"/>
    </source>
</evidence>
<accession>A0A550C3W4</accession>
<keyword evidence="5 9" id="KW-0862">Zinc</keyword>
<dbReference type="GO" id="GO:0006325">
    <property type="term" value="P:chromatin organization"/>
    <property type="evidence" value="ECO:0007669"/>
    <property type="project" value="UniProtKB-KW"/>
</dbReference>
<dbReference type="GO" id="GO:0006355">
    <property type="term" value="P:regulation of DNA-templated transcription"/>
    <property type="evidence" value="ECO:0007669"/>
    <property type="project" value="TreeGrafter"/>
</dbReference>
<dbReference type="Gene3D" id="6.10.140.1740">
    <property type="match status" value="1"/>
</dbReference>
<evidence type="ECO:0000256" key="5">
    <source>
        <dbReference type="ARBA" id="ARBA00022833"/>
    </source>
</evidence>
<feature type="site" description="Histone H3K4me3 binding" evidence="8">
    <location>
        <position position="407"/>
    </location>
</feature>
<dbReference type="PROSITE" id="PS01359">
    <property type="entry name" value="ZF_PHD_1"/>
    <property type="match status" value="1"/>
</dbReference>
<organism evidence="14 15">
    <name type="scientific">Schizophyllum amplum</name>
    <dbReference type="NCBI Taxonomy" id="97359"/>
    <lineage>
        <taxon>Eukaryota</taxon>
        <taxon>Fungi</taxon>
        <taxon>Dikarya</taxon>
        <taxon>Basidiomycota</taxon>
        <taxon>Agaricomycotina</taxon>
        <taxon>Agaricomycetes</taxon>
        <taxon>Agaricomycetidae</taxon>
        <taxon>Agaricales</taxon>
        <taxon>Schizophyllaceae</taxon>
        <taxon>Schizophyllum</taxon>
    </lineage>
</organism>
<dbReference type="InterPro" id="IPR001965">
    <property type="entry name" value="Znf_PHD"/>
</dbReference>
<evidence type="ECO:0000256" key="12">
    <source>
        <dbReference type="SAM" id="MobiDB-lite"/>
    </source>
</evidence>
<name>A0A550C3W4_9AGAR</name>
<protein>
    <recommendedName>
        <fullName evidence="11">Chromatin modification-related protein</fullName>
    </recommendedName>
</protein>
<feature type="binding site" evidence="9">
    <location>
        <position position="387"/>
    </location>
    <ligand>
        <name>Zn(2+)</name>
        <dbReference type="ChEBI" id="CHEBI:29105"/>
        <label>1</label>
    </ligand>
</feature>
<feature type="region of interest" description="Disordered" evidence="12">
    <location>
        <begin position="298"/>
        <end position="371"/>
    </location>
</feature>
<dbReference type="SUPFAM" id="SSF57903">
    <property type="entry name" value="FYVE/PHD zinc finger"/>
    <property type="match status" value="1"/>
</dbReference>
<evidence type="ECO:0000256" key="10">
    <source>
        <dbReference type="PROSITE-ProRule" id="PRU00146"/>
    </source>
</evidence>
<dbReference type="InterPro" id="IPR019787">
    <property type="entry name" value="Znf_PHD-finger"/>
</dbReference>
<dbReference type="EMBL" id="VDMD01000028">
    <property type="protein sequence ID" value="TRM59478.1"/>
    <property type="molecule type" value="Genomic_DNA"/>
</dbReference>
<feature type="binding site" evidence="9">
    <location>
        <position position="403"/>
    </location>
    <ligand>
        <name>Zn(2+)</name>
        <dbReference type="ChEBI" id="CHEBI:29105"/>
        <label>2</label>
    </ligand>
</feature>
<dbReference type="SMART" id="SM00249">
    <property type="entry name" value="PHD"/>
    <property type="match status" value="1"/>
</dbReference>
<feature type="binding site" evidence="9">
    <location>
        <position position="430"/>
    </location>
    <ligand>
        <name>Zn(2+)</name>
        <dbReference type="ChEBI" id="CHEBI:29105"/>
        <label>2</label>
    </ligand>
</feature>
<feature type="region of interest" description="Disordered" evidence="12">
    <location>
        <begin position="426"/>
        <end position="450"/>
    </location>
</feature>
<feature type="compositionally biased region" description="Basic residues" evidence="12">
    <location>
        <begin position="324"/>
        <end position="344"/>
    </location>
</feature>
<dbReference type="InterPro" id="IPR013083">
    <property type="entry name" value="Znf_RING/FYVE/PHD"/>
</dbReference>
<dbReference type="InterPro" id="IPR024610">
    <property type="entry name" value="ING_N_histone-binding"/>
</dbReference>
<feature type="site" description="Histone H3K4me3 binding" evidence="8">
    <location>
        <position position="395"/>
    </location>
</feature>
<evidence type="ECO:0000256" key="7">
    <source>
        <dbReference type="ARBA" id="ARBA00023242"/>
    </source>
</evidence>
<evidence type="ECO:0000313" key="14">
    <source>
        <dbReference type="EMBL" id="TRM59478.1"/>
    </source>
</evidence>
<feature type="binding site" evidence="9">
    <location>
        <position position="385"/>
    </location>
    <ligand>
        <name>Zn(2+)</name>
        <dbReference type="ChEBI" id="CHEBI:29105"/>
        <label>1</label>
    </ligand>
</feature>
<sequence>MPRRKSLRNVAPESDPEINVSMHDDEEGEEAPREDVPQSLNGEASRGGSPMNVDEGQSKEEKEQAMWDAFREEYFETIEQMPLHLQRHFTLMKELEQQAQSHQEDLLPMLRQYIARRHELAGVPNPSPVQVETVTESQSNGNIATELAGTLKRSISRPPLVNGTSSFHLPMTPVRRLTADALSTPRTPNPFGIPPERAKTPQTTKQMLSHLAWLSEEIVRASEEKVNIAQAAYDSVERHIHIIEQAIKEQEESITLGLRPGTRLAPMLMPDAPQLVRPTFRDSLSPPVVEDGLHHASEAGATEAHDEDGEPDLDGQQTDEAAKKPRPRKTRGRISMPPKKRRQGQGRDTENEPAKPKSRSKSGVRPRKVTLLPASTEAIDEPRYCTCNGISAGTMVACDNSECPMEWFHLPCVGLENQPPEEEKWYCPSCRERPDRSQVQKPPPTRRHRR</sequence>
<comment type="subcellular location">
    <subcellularLocation>
        <location evidence="1 11">Nucleus</location>
    </subcellularLocation>
</comment>
<dbReference type="CDD" id="cd16859">
    <property type="entry name" value="ING_ING4_5"/>
    <property type="match status" value="1"/>
</dbReference>
<dbReference type="Pfam" id="PF12998">
    <property type="entry name" value="ING"/>
    <property type="match status" value="2"/>
</dbReference>
<dbReference type="OrthoDB" id="5411773at2759"/>
<comment type="domain">
    <text evidence="11">The PHD-type zinc finger mediates the binding to H3K4me3.</text>
</comment>
<dbReference type="Proteomes" id="UP000320762">
    <property type="component" value="Unassembled WGS sequence"/>
</dbReference>
<feature type="binding site" evidence="9">
    <location>
        <position position="412"/>
    </location>
    <ligand>
        <name>Zn(2+)</name>
        <dbReference type="ChEBI" id="CHEBI:29105"/>
        <label>1</label>
    </ligand>
</feature>
<feature type="compositionally biased region" description="Basic and acidic residues" evidence="12">
    <location>
        <begin position="426"/>
        <end position="438"/>
    </location>
</feature>
<dbReference type="PANTHER" id="PTHR10333">
    <property type="entry name" value="INHIBITOR OF GROWTH PROTEIN"/>
    <property type="match status" value="1"/>
</dbReference>
<feature type="domain" description="PHD-type" evidence="13">
    <location>
        <begin position="382"/>
        <end position="433"/>
    </location>
</feature>
<comment type="subunit">
    <text evidence="11">Component of an histone acetyltransferase complex. Interacts with H3K4me3 and to a lesser extent with H3K4me2.</text>
</comment>
<dbReference type="InterPro" id="IPR019786">
    <property type="entry name" value="Zinc_finger_PHD-type_CS"/>
</dbReference>
<dbReference type="GO" id="GO:0005634">
    <property type="term" value="C:nucleus"/>
    <property type="evidence" value="ECO:0007669"/>
    <property type="project" value="UniProtKB-SubCell"/>
</dbReference>
<dbReference type="Gene3D" id="3.30.40.10">
    <property type="entry name" value="Zinc/RING finger domain, C3HC4 (zinc finger)"/>
    <property type="match status" value="1"/>
</dbReference>
<dbReference type="InterPro" id="IPR011011">
    <property type="entry name" value="Znf_FYVE_PHD"/>
</dbReference>
<comment type="function">
    <text evidence="11">Component of an histone acetyltransferase complex.</text>
</comment>
<feature type="region of interest" description="Disordered" evidence="12">
    <location>
        <begin position="1"/>
        <end position="64"/>
    </location>
</feature>
<dbReference type="AlphaFoldDB" id="A0A550C3W4"/>
<dbReference type="GO" id="GO:0000785">
    <property type="term" value="C:chromatin"/>
    <property type="evidence" value="ECO:0007669"/>
    <property type="project" value="UniProtKB-ARBA"/>
</dbReference>
<keyword evidence="6 11" id="KW-0156">Chromatin regulator</keyword>
<keyword evidence="7 11" id="KW-0539">Nucleus</keyword>
<feature type="compositionally biased region" description="Basic and acidic residues" evidence="12">
    <location>
        <begin position="345"/>
        <end position="355"/>
    </location>
</feature>
<evidence type="ECO:0000256" key="1">
    <source>
        <dbReference type="ARBA" id="ARBA00004123"/>
    </source>
</evidence>
<dbReference type="PROSITE" id="PS50016">
    <property type="entry name" value="ZF_PHD_2"/>
    <property type="match status" value="1"/>
</dbReference>
<evidence type="ECO:0000256" key="4">
    <source>
        <dbReference type="ARBA" id="ARBA00022771"/>
    </source>
</evidence>
<dbReference type="STRING" id="97359.A0A550C3W4"/>
<comment type="caution">
    <text evidence="14">The sequence shown here is derived from an EMBL/GenBank/DDBJ whole genome shotgun (WGS) entry which is preliminary data.</text>
</comment>
<keyword evidence="4 10" id="KW-0863">Zinc-finger</keyword>
<dbReference type="InterPro" id="IPR028651">
    <property type="entry name" value="ING_fam"/>
</dbReference>
<feature type="site" description="Histone H3K4me3 binding" evidence="8">
    <location>
        <position position="384"/>
    </location>
</feature>
<evidence type="ECO:0000256" key="11">
    <source>
        <dbReference type="RuleBase" id="RU361213"/>
    </source>
</evidence>
<feature type="binding site" evidence="9">
    <location>
        <position position="398"/>
    </location>
    <ligand>
        <name>Zn(2+)</name>
        <dbReference type="ChEBI" id="CHEBI:29105"/>
        <label>2</label>
    </ligand>
</feature>
<keyword evidence="15" id="KW-1185">Reference proteome</keyword>
<evidence type="ECO:0000256" key="6">
    <source>
        <dbReference type="ARBA" id="ARBA00022853"/>
    </source>
</evidence>
<keyword evidence="3 9" id="KW-0479">Metal-binding</keyword>
<comment type="similarity">
    <text evidence="2 11">Belongs to the ING family.</text>
</comment>
<dbReference type="PANTHER" id="PTHR10333:SF42">
    <property type="entry name" value="INHIBITOR OF GROWTH PROTEIN 5"/>
    <property type="match status" value="1"/>
</dbReference>